<evidence type="ECO:0000313" key="2">
    <source>
        <dbReference type="EMBL" id="MDR6845675.1"/>
    </source>
</evidence>
<comment type="caution">
    <text evidence="2">The sequence shown here is derived from an EMBL/GenBank/DDBJ whole genome shotgun (WGS) entry which is preliminary data.</text>
</comment>
<sequence length="115" mass="11302">MKTKIKFENIKGMLRREDMKAVIGGDAYQSATNGGGYVGGTLAGTTLSGAQNTNLGITNGSTSNYATTVNYGAGLNGSAASGNNSTTGGSSTTGANTYINAASTGSNGSGSYAKP</sequence>
<evidence type="ECO:0008006" key="4">
    <source>
        <dbReference type="Google" id="ProtNLM"/>
    </source>
</evidence>
<dbReference type="RefSeq" id="WP_310007183.1">
    <property type="nucleotide sequence ID" value="NZ_JAVDTX010000005.1"/>
</dbReference>
<keyword evidence="3" id="KW-1185">Reference proteome</keyword>
<dbReference type="EMBL" id="JAVDTX010000005">
    <property type="protein sequence ID" value="MDR6845675.1"/>
    <property type="molecule type" value="Genomic_DNA"/>
</dbReference>
<evidence type="ECO:0000256" key="1">
    <source>
        <dbReference type="SAM" id="MobiDB-lite"/>
    </source>
</evidence>
<evidence type="ECO:0000313" key="3">
    <source>
        <dbReference type="Proteomes" id="UP001261871"/>
    </source>
</evidence>
<protein>
    <recommendedName>
        <fullName evidence="4">Bacteriocin-type signal sequence-containing protein</fullName>
    </recommendedName>
</protein>
<gene>
    <name evidence="2" type="ORF">J2W95_002385</name>
</gene>
<proteinExistence type="predicted"/>
<accession>A0ABU1S647</accession>
<name>A0ABU1S647_9FLAO</name>
<feature type="region of interest" description="Disordered" evidence="1">
    <location>
        <begin position="77"/>
        <end position="115"/>
    </location>
</feature>
<reference evidence="2 3" key="1">
    <citation type="submission" date="2023-07" db="EMBL/GenBank/DDBJ databases">
        <title>Sorghum-associated microbial communities from plants grown in Nebraska, USA.</title>
        <authorList>
            <person name="Schachtman D."/>
        </authorList>
    </citation>
    <scope>NUCLEOTIDE SEQUENCE [LARGE SCALE GENOMIC DNA]</scope>
    <source>
        <strain evidence="2 3">BE124</strain>
    </source>
</reference>
<dbReference type="Proteomes" id="UP001261871">
    <property type="component" value="Unassembled WGS sequence"/>
</dbReference>
<organism evidence="2 3">
    <name type="scientific">Flavobacterium granuli</name>
    <dbReference type="NCBI Taxonomy" id="280093"/>
    <lineage>
        <taxon>Bacteria</taxon>
        <taxon>Pseudomonadati</taxon>
        <taxon>Bacteroidota</taxon>
        <taxon>Flavobacteriia</taxon>
        <taxon>Flavobacteriales</taxon>
        <taxon>Flavobacteriaceae</taxon>
        <taxon>Flavobacterium</taxon>
    </lineage>
</organism>